<evidence type="ECO:0000313" key="4">
    <source>
        <dbReference type="Proteomes" id="UP000261540"/>
    </source>
</evidence>
<dbReference type="Ensembl" id="ENSPKIT00000016741.1">
    <property type="protein sequence ID" value="ENSPKIP00000035802.1"/>
    <property type="gene ID" value="ENSPKIG00000014621.1"/>
</dbReference>
<feature type="region of interest" description="Disordered" evidence="1">
    <location>
        <begin position="343"/>
        <end position="362"/>
    </location>
</feature>
<dbReference type="GeneID" id="111852811"/>
<evidence type="ECO:0000256" key="1">
    <source>
        <dbReference type="SAM" id="MobiDB-lite"/>
    </source>
</evidence>
<dbReference type="GeneTree" id="ENSGT00960000187715"/>
<accession>A0A3B3SYF4</accession>
<dbReference type="Pfam" id="PF13873">
    <property type="entry name" value="Myb_DNA-bind_5"/>
    <property type="match status" value="1"/>
</dbReference>
<name>A0A3B3SYF4_9TELE</name>
<dbReference type="PANTHER" id="PTHR23098:SF16">
    <property type="entry name" value="REGULATORY PROTEIN ZESTE"/>
    <property type="match status" value="1"/>
</dbReference>
<dbReference type="KEGG" id="pki:111852811"/>
<evidence type="ECO:0000313" key="3">
    <source>
        <dbReference type="Ensembl" id="ENSPKIP00000035802.1"/>
    </source>
</evidence>
<reference evidence="3" key="1">
    <citation type="submission" date="2025-08" db="UniProtKB">
        <authorList>
            <consortium name="Ensembl"/>
        </authorList>
    </citation>
    <scope>IDENTIFICATION</scope>
</reference>
<reference evidence="3" key="2">
    <citation type="submission" date="2025-09" db="UniProtKB">
        <authorList>
            <consortium name="Ensembl"/>
        </authorList>
    </citation>
    <scope>IDENTIFICATION</scope>
</reference>
<protein>
    <submittedName>
        <fullName evidence="3">Uncharacterized LOC111852811</fullName>
    </submittedName>
</protein>
<dbReference type="PANTHER" id="PTHR23098">
    <property type="entry name" value="AGAP001331-PA-RELATED"/>
    <property type="match status" value="1"/>
</dbReference>
<dbReference type="GO" id="GO:0005634">
    <property type="term" value="C:nucleus"/>
    <property type="evidence" value="ECO:0007669"/>
    <property type="project" value="TreeGrafter"/>
</dbReference>
<dbReference type="InterPro" id="IPR028002">
    <property type="entry name" value="Myb_DNA-bind_5"/>
</dbReference>
<dbReference type="RefSeq" id="XP_023684848.1">
    <property type="nucleotide sequence ID" value="XM_023829080.2"/>
</dbReference>
<evidence type="ECO:0000259" key="2">
    <source>
        <dbReference type="Pfam" id="PF13873"/>
    </source>
</evidence>
<dbReference type="OrthoDB" id="9940550at2759"/>
<proteinExistence type="predicted"/>
<dbReference type="Proteomes" id="UP000261540">
    <property type="component" value="Unplaced"/>
</dbReference>
<feature type="domain" description="Myb/SANT-like DNA-binding" evidence="2">
    <location>
        <begin position="9"/>
        <end position="85"/>
    </location>
</feature>
<organism evidence="3 4">
    <name type="scientific">Paramormyrops kingsleyae</name>
    <dbReference type="NCBI Taxonomy" id="1676925"/>
    <lineage>
        <taxon>Eukaryota</taxon>
        <taxon>Metazoa</taxon>
        <taxon>Chordata</taxon>
        <taxon>Craniata</taxon>
        <taxon>Vertebrata</taxon>
        <taxon>Euteleostomi</taxon>
        <taxon>Actinopterygii</taxon>
        <taxon>Neopterygii</taxon>
        <taxon>Teleostei</taxon>
        <taxon>Osteoglossocephala</taxon>
        <taxon>Osteoglossomorpha</taxon>
        <taxon>Osteoglossiformes</taxon>
        <taxon>Mormyridae</taxon>
        <taxon>Paramormyrops</taxon>
    </lineage>
</organism>
<dbReference type="AlphaFoldDB" id="A0A3B3SYF4"/>
<sequence length="362" mass="40776">MAPPRERLRKHKFTDAELDILVKEVTRHEDTLFGLQGNRLTAREKYKIWFGITEQVCAASGLQRSIEDVKRRWQDLRRRTKTRVLEARRQMCRDRPASSLCLSSVDRRVFDSRNVHSAVKHEEQNAAVCHLPEDFFLDTGAESLETCPQVVEKPLASVKDLPAEDPSFAAVLEAPDTQQNQPSISCPEVMVKNEVYCQYPSEERAEVMEGGGSATLCSELTPYPGLKVPQKGVGVACHRRAPLSPFEQQLLQAHREHTAALREGFRLLARQNRLLYRELCETNRNVACVASRIAERSESVCDVADELMGVHHKISESIDATNCLHDRVVELLAAQQERPLVILPRPQTDSRPGPSAVEEASL</sequence>
<keyword evidence="4" id="KW-1185">Reference proteome</keyword>